<dbReference type="PRINTS" id="PR00081">
    <property type="entry name" value="GDHRDH"/>
</dbReference>
<dbReference type="InterPro" id="IPR002347">
    <property type="entry name" value="SDR_fam"/>
</dbReference>
<dbReference type="EMBL" id="JBEXAC010000004">
    <property type="protein sequence ID" value="MET7001577.1"/>
    <property type="molecule type" value="Genomic_DNA"/>
</dbReference>
<evidence type="ECO:0000256" key="1">
    <source>
        <dbReference type="ARBA" id="ARBA00006484"/>
    </source>
</evidence>
<protein>
    <submittedName>
        <fullName evidence="2">SDR family oxidoreductase</fullName>
        <ecNumber evidence="2">1.-.-.-</ecNumber>
    </submittedName>
</protein>
<organism evidence="2 3">
    <name type="scientific">Chitinophaga defluvii</name>
    <dbReference type="NCBI Taxonomy" id="3163343"/>
    <lineage>
        <taxon>Bacteria</taxon>
        <taxon>Pseudomonadati</taxon>
        <taxon>Bacteroidota</taxon>
        <taxon>Chitinophagia</taxon>
        <taxon>Chitinophagales</taxon>
        <taxon>Chitinophagaceae</taxon>
        <taxon>Chitinophaga</taxon>
    </lineage>
</organism>
<dbReference type="GO" id="GO:0016491">
    <property type="term" value="F:oxidoreductase activity"/>
    <property type="evidence" value="ECO:0007669"/>
    <property type="project" value="UniProtKB-KW"/>
</dbReference>
<accession>A0ABV2TEY5</accession>
<dbReference type="Proteomes" id="UP001549749">
    <property type="component" value="Unassembled WGS sequence"/>
</dbReference>
<dbReference type="Gene3D" id="3.40.50.720">
    <property type="entry name" value="NAD(P)-binding Rossmann-like Domain"/>
    <property type="match status" value="1"/>
</dbReference>
<dbReference type="EC" id="1.-.-.-" evidence="2"/>
<dbReference type="InterPro" id="IPR036291">
    <property type="entry name" value="NAD(P)-bd_dom_sf"/>
</dbReference>
<evidence type="ECO:0000313" key="2">
    <source>
        <dbReference type="EMBL" id="MET7001577.1"/>
    </source>
</evidence>
<keyword evidence="2" id="KW-0560">Oxidoreductase</keyword>
<dbReference type="SUPFAM" id="SSF51735">
    <property type="entry name" value="NAD(P)-binding Rossmann-fold domains"/>
    <property type="match status" value="1"/>
</dbReference>
<evidence type="ECO:0000313" key="3">
    <source>
        <dbReference type="Proteomes" id="UP001549749"/>
    </source>
</evidence>
<dbReference type="PANTHER" id="PTHR42760:SF123">
    <property type="entry name" value="OXIDOREDUCTASE"/>
    <property type="match status" value="1"/>
</dbReference>
<dbReference type="PRINTS" id="PR00080">
    <property type="entry name" value="SDRFAMILY"/>
</dbReference>
<comment type="similarity">
    <text evidence="1">Belongs to the short-chain dehydrogenases/reductases (SDR) family.</text>
</comment>
<gene>
    <name evidence="2" type="ORF">ABR189_29615</name>
</gene>
<name>A0ABV2TEY5_9BACT</name>
<dbReference type="RefSeq" id="WP_354664151.1">
    <property type="nucleotide sequence ID" value="NZ_JBEXAC010000004.1"/>
</dbReference>
<comment type="caution">
    <text evidence="2">The sequence shown here is derived from an EMBL/GenBank/DDBJ whole genome shotgun (WGS) entry which is preliminary data.</text>
</comment>
<sequence>MKQRINKTVIVLGGSSGIGKATAHRFAEEGWRVIVASSDKHKAEAVGKSLKGELNLAIEFDVRNEQHHVRLLEELRHHGIDHIDVLVNSIGISESFPVLENDFDTWDNSLQVMLYGTVKSCRTLVPLMTEGGRIIHLTSIHQDRVEKGSSAYGMAKAAIAQFTRSLALELADRQILANAIAPGFIDTPMSIKENGESELKSTWFNDNYVKYDHLPLKRPGLPEEVAGVAYFLAGPDATYITGSVITVDGGLTITF</sequence>
<dbReference type="InterPro" id="IPR020904">
    <property type="entry name" value="Sc_DH/Rdtase_CS"/>
</dbReference>
<proteinExistence type="inferred from homology"/>
<reference evidence="2 3" key="1">
    <citation type="submission" date="2024-06" db="EMBL/GenBank/DDBJ databases">
        <title>Chitinophaga defluvii sp. nov., isolated from municipal sewage.</title>
        <authorList>
            <person name="Zhang L."/>
        </authorList>
    </citation>
    <scope>NUCLEOTIDE SEQUENCE [LARGE SCALE GENOMIC DNA]</scope>
    <source>
        <strain evidence="2 3">H8</strain>
    </source>
</reference>
<keyword evidence="3" id="KW-1185">Reference proteome</keyword>
<dbReference type="Pfam" id="PF13561">
    <property type="entry name" value="adh_short_C2"/>
    <property type="match status" value="1"/>
</dbReference>
<dbReference type="CDD" id="cd05233">
    <property type="entry name" value="SDR_c"/>
    <property type="match status" value="1"/>
</dbReference>
<dbReference type="PROSITE" id="PS00061">
    <property type="entry name" value="ADH_SHORT"/>
    <property type="match status" value="1"/>
</dbReference>
<dbReference type="PANTHER" id="PTHR42760">
    <property type="entry name" value="SHORT-CHAIN DEHYDROGENASES/REDUCTASES FAMILY MEMBER"/>
    <property type="match status" value="1"/>
</dbReference>